<evidence type="ECO:0000256" key="7">
    <source>
        <dbReference type="ARBA" id="ARBA00022679"/>
    </source>
</evidence>
<dbReference type="InterPro" id="IPR001926">
    <property type="entry name" value="TrpB-like_PALP"/>
</dbReference>
<comment type="cofactor">
    <cofactor evidence="1 11 13">
        <name>pyridoxal 5'-phosphate</name>
        <dbReference type="ChEBI" id="CHEBI:597326"/>
    </cofactor>
</comment>
<dbReference type="NCBIfam" id="TIGR01139">
    <property type="entry name" value="cysK"/>
    <property type="match status" value="1"/>
</dbReference>
<accession>K6PZF2</accession>
<evidence type="ECO:0000256" key="10">
    <source>
        <dbReference type="ARBA" id="ARBA00047931"/>
    </source>
</evidence>
<comment type="caution">
    <text evidence="15">The sequence shown here is derived from an EMBL/GenBank/DDBJ whole genome shotgun (WGS) entry which is preliminary data.</text>
</comment>
<dbReference type="FunFam" id="3.40.50.1100:FF:000003">
    <property type="entry name" value="Cystathionine beta-synthase"/>
    <property type="match status" value="1"/>
</dbReference>
<evidence type="ECO:0000256" key="5">
    <source>
        <dbReference type="ARBA" id="ARBA00019371"/>
    </source>
</evidence>
<dbReference type="PROSITE" id="PS00901">
    <property type="entry name" value="CYS_SYNTHASE"/>
    <property type="match status" value="1"/>
</dbReference>
<dbReference type="InterPro" id="IPR005859">
    <property type="entry name" value="CysK"/>
</dbReference>
<dbReference type="FunFam" id="3.40.50.1100:FF:000118">
    <property type="entry name" value="Related to CYS4-cystathionine beta-synthase"/>
    <property type="match status" value="1"/>
</dbReference>
<dbReference type="NCBIfam" id="TIGR01136">
    <property type="entry name" value="cysKM"/>
    <property type="match status" value="1"/>
</dbReference>
<dbReference type="SUPFAM" id="SSF53686">
    <property type="entry name" value="Tryptophan synthase beta subunit-like PLP-dependent enzymes"/>
    <property type="match status" value="1"/>
</dbReference>
<evidence type="ECO:0000256" key="3">
    <source>
        <dbReference type="ARBA" id="ARBA00007103"/>
    </source>
</evidence>
<dbReference type="Proteomes" id="UP000005710">
    <property type="component" value="Unassembled WGS sequence"/>
</dbReference>
<protein>
    <recommendedName>
        <fullName evidence="5 13">Cysteine synthase</fullName>
        <ecNumber evidence="4 13">2.5.1.47</ecNumber>
    </recommendedName>
</protein>
<evidence type="ECO:0000313" key="16">
    <source>
        <dbReference type="Proteomes" id="UP000005710"/>
    </source>
</evidence>
<dbReference type="AlphaFoldDB" id="K6PZF2"/>
<dbReference type="GO" id="GO:0004124">
    <property type="term" value="F:cysteine synthase activity"/>
    <property type="evidence" value="ECO:0007669"/>
    <property type="project" value="UniProtKB-UniRule"/>
</dbReference>
<comment type="similarity">
    <text evidence="3 13">Belongs to the cysteine synthase/cystathionine beta-synthase family.</text>
</comment>
<dbReference type="eggNOG" id="COG0031">
    <property type="taxonomic scope" value="Bacteria"/>
</dbReference>
<feature type="modified residue" description="N6-(pyridoxal phosphate)lysine" evidence="12">
    <location>
        <position position="52"/>
    </location>
</feature>
<dbReference type="InterPro" id="IPR036052">
    <property type="entry name" value="TrpB-like_PALP_sf"/>
</dbReference>
<comment type="pathway">
    <text evidence="2">Amino-acid biosynthesis; L-cysteine biosynthesis; L-cysteine from L-serine: step 2/2.</text>
</comment>
<dbReference type="EC" id="2.5.1.47" evidence="4 13"/>
<reference evidence="15" key="1">
    <citation type="submission" date="2010-10" db="EMBL/GenBank/DDBJ databases">
        <authorList>
            <consortium name="US DOE Joint Genome Institute (JGI-PGF)"/>
            <person name="Lucas S."/>
            <person name="Copeland A."/>
            <person name="Lapidus A."/>
            <person name="Bruce D."/>
            <person name="Goodwin L."/>
            <person name="Pitluck S."/>
            <person name="Kyrpides N."/>
            <person name="Mavromatis K."/>
            <person name="Detter J.C."/>
            <person name="Han C."/>
            <person name="Land M."/>
            <person name="Hauser L."/>
            <person name="Markowitz V."/>
            <person name="Cheng J.-F."/>
            <person name="Hugenholtz P."/>
            <person name="Woyke T."/>
            <person name="Wu D."/>
            <person name="Pukall R."/>
            <person name="Wahrenburg C."/>
            <person name="Brambilla E."/>
            <person name="Klenk H.-P."/>
            <person name="Eisen J.A."/>
        </authorList>
    </citation>
    <scope>NUCLEOTIDE SEQUENCE [LARGE SCALE GENOMIC DNA]</scope>
    <source>
        <strain evidence="15">DSM 13965</strain>
    </source>
</reference>
<evidence type="ECO:0000256" key="2">
    <source>
        <dbReference type="ARBA" id="ARBA00004962"/>
    </source>
</evidence>
<sequence length="321" mass="34450">MADVKQQAGRVATDVLQLVGATPVVRLNKVIPRDSAEVWVKLESYNPAGSVKDRIALSMIEAAERDGRLKPGYTIVEPTSGNTGIGLAMVAAVKGYRLLLVMPETMSLERRALLRAYGAELVLTPGTEGMAGAIRRAQELVAEHPTYFMPMQFDNPANPEIHRRTTAREVLEQMDGRLDAFVAGVGTGGTLTGVGEVLKEQLPGCLVVAVEPAGSAVLSGGEPGPHRIQGIGAGFVPRVLNRQVIDRIIPVRDEDAVIMMRRLAREEGLLAGISSGAAAWAARQVARELGPGRRVLAVLPDTGERYLSMMEDLAAFVRDEE</sequence>
<keyword evidence="9 13" id="KW-0198">Cysteine biosynthesis</keyword>
<dbReference type="Gene3D" id="3.40.50.1100">
    <property type="match status" value="2"/>
</dbReference>
<feature type="binding site" evidence="11">
    <location>
        <begin position="186"/>
        <end position="190"/>
    </location>
    <ligand>
        <name>pyridoxal 5'-phosphate</name>
        <dbReference type="ChEBI" id="CHEBI:597326"/>
    </ligand>
</feature>
<dbReference type="RefSeq" id="WP_006903959.1">
    <property type="nucleotide sequence ID" value="NZ_JH976535.1"/>
</dbReference>
<dbReference type="InterPro" id="IPR005856">
    <property type="entry name" value="Cys_synth"/>
</dbReference>
<dbReference type="STRING" id="867903.ThesuDRAFT_01687"/>
<evidence type="ECO:0000256" key="8">
    <source>
        <dbReference type="ARBA" id="ARBA00022898"/>
    </source>
</evidence>
<name>K6PZF2_9FIRM</name>
<dbReference type="InterPro" id="IPR050214">
    <property type="entry name" value="Cys_Synth/Cystath_Beta-Synth"/>
</dbReference>
<feature type="domain" description="Tryptophan synthase beta chain-like PALP" evidence="14">
    <location>
        <begin position="16"/>
        <end position="301"/>
    </location>
</feature>
<dbReference type="InterPro" id="IPR001216">
    <property type="entry name" value="P-phosphate_BS"/>
</dbReference>
<dbReference type="OrthoDB" id="9808024at2"/>
<dbReference type="PANTHER" id="PTHR10314">
    <property type="entry name" value="CYSTATHIONINE BETA-SYNTHASE"/>
    <property type="match status" value="1"/>
</dbReference>
<evidence type="ECO:0000256" key="1">
    <source>
        <dbReference type="ARBA" id="ARBA00001933"/>
    </source>
</evidence>
<dbReference type="EMBL" id="AENY02000003">
    <property type="protein sequence ID" value="EKP93969.1"/>
    <property type="molecule type" value="Genomic_DNA"/>
</dbReference>
<gene>
    <name evidence="15" type="ORF">ThesuDRAFT_01687</name>
</gene>
<comment type="catalytic activity">
    <reaction evidence="10 13">
        <text>O-acetyl-L-serine + hydrogen sulfide = L-cysteine + acetate</text>
        <dbReference type="Rhea" id="RHEA:14829"/>
        <dbReference type="ChEBI" id="CHEBI:29919"/>
        <dbReference type="ChEBI" id="CHEBI:30089"/>
        <dbReference type="ChEBI" id="CHEBI:35235"/>
        <dbReference type="ChEBI" id="CHEBI:58340"/>
        <dbReference type="EC" id="2.5.1.47"/>
    </reaction>
</comment>
<dbReference type="CDD" id="cd01561">
    <property type="entry name" value="CBS_like"/>
    <property type="match status" value="1"/>
</dbReference>
<feature type="binding site" evidence="11">
    <location>
        <position position="82"/>
    </location>
    <ligand>
        <name>pyridoxal 5'-phosphate</name>
        <dbReference type="ChEBI" id="CHEBI:597326"/>
    </ligand>
</feature>
<evidence type="ECO:0000259" key="14">
    <source>
        <dbReference type="Pfam" id="PF00291"/>
    </source>
</evidence>
<evidence type="ECO:0000256" key="9">
    <source>
        <dbReference type="ARBA" id="ARBA00023192"/>
    </source>
</evidence>
<dbReference type="UniPathway" id="UPA00136">
    <property type="reaction ID" value="UER00200"/>
</dbReference>
<keyword evidence="8 11" id="KW-0663">Pyridoxal phosphate</keyword>
<feature type="binding site" evidence="11">
    <location>
        <position position="274"/>
    </location>
    <ligand>
        <name>pyridoxal 5'-phosphate</name>
        <dbReference type="ChEBI" id="CHEBI:597326"/>
    </ligand>
</feature>
<evidence type="ECO:0000256" key="11">
    <source>
        <dbReference type="PIRSR" id="PIRSR605856-50"/>
    </source>
</evidence>
<evidence type="ECO:0000256" key="12">
    <source>
        <dbReference type="PIRSR" id="PIRSR605856-51"/>
    </source>
</evidence>
<dbReference type="Pfam" id="PF00291">
    <property type="entry name" value="PALP"/>
    <property type="match status" value="1"/>
</dbReference>
<evidence type="ECO:0000313" key="15">
    <source>
        <dbReference type="EMBL" id="EKP93969.1"/>
    </source>
</evidence>
<keyword evidence="7 13" id="KW-0808">Transferase</keyword>
<evidence type="ECO:0000256" key="4">
    <source>
        <dbReference type="ARBA" id="ARBA00012681"/>
    </source>
</evidence>
<reference evidence="15" key="2">
    <citation type="submission" date="2012-10" db="EMBL/GenBank/DDBJ databases">
        <title>Improved high-quality draft of Thermaerobacter subterraneus C21, DSM 13965.</title>
        <authorList>
            <consortium name="DOE Joint Genome Institute"/>
            <person name="Eisen J."/>
            <person name="Huntemann M."/>
            <person name="Wei C.-L."/>
            <person name="Han J."/>
            <person name="Detter J.C."/>
            <person name="Han C."/>
            <person name="Tapia R."/>
            <person name="Chen A."/>
            <person name="Kyrpides N."/>
            <person name="Mavromatis K."/>
            <person name="Markowitz V."/>
            <person name="Szeto E."/>
            <person name="Ivanova N."/>
            <person name="Mikhailova N."/>
            <person name="Ovchinnikova G."/>
            <person name="Pagani I."/>
            <person name="Pati A."/>
            <person name="Goodwin L."/>
            <person name="Nordberg H.P."/>
            <person name="Cantor M.N."/>
            <person name="Hua S.X."/>
            <person name="Woyke T."/>
            <person name="Eisen J."/>
            <person name="Klenk H.-P."/>
        </authorList>
    </citation>
    <scope>NUCLEOTIDE SEQUENCE [LARGE SCALE GENOMIC DNA]</scope>
    <source>
        <strain evidence="15">DSM 13965</strain>
    </source>
</reference>
<proteinExistence type="inferred from homology"/>
<evidence type="ECO:0000256" key="13">
    <source>
        <dbReference type="RuleBase" id="RU003985"/>
    </source>
</evidence>
<dbReference type="HOGENOM" id="CLU_021018_1_0_9"/>
<organism evidence="15 16">
    <name type="scientific">Thermaerobacter subterraneus DSM 13965</name>
    <dbReference type="NCBI Taxonomy" id="867903"/>
    <lineage>
        <taxon>Bacteria</taxon>
        <taxon>Bacillati</taxon>
        <taxon>Bacillota</taxon>
        <taxon>Clostridia</taxon>
        <taxon>Eubacteriales</taxon>
        <taxon>Clostridiales Family XVII. Incertae Sedis</taxon>
        <taxon>Thermaerobacter</taxon>
    </lineage>
</organism>
<dbReference type="GO" id="GO:0006535">
    <property type="term" value="P:cysteine biosynthetic process from serine"/>
    <property type="evidence" value="ECO:0007669"/>
    <property type="project" value="UniProtKB-UniRule"/>
</dbReference>
<evidence type="ECO:0000256" key="6">
    <source>
        <dbReference type="ARBA" id="ARBA00022605"/>
    </source>
</evidence>
<keyword evidence="16" id="KW-1185">Reference proteome</keyword>
<keyword evidence="6 13" id="KW-0028">Amino-acid biosynthesis</keyword>